<dbReference type="Proteomes" id="UP000298424">
    <property type="component" value="Unassembled WGS sequence"/>
</dbReference>
<proteinExistence type="predicted"/>
<dbReference type="Gene3D" id="3.30.420.10">
    <property type="entry name" value="Ribonuclease H-like superfamily/Ribonuclease H"/>
    <property type="match status" value="1"/>
</dbReference>
<keyword evidence="3" id="KW-1185">Reference proteome</keyword>
<dbReference type="Pfam" id="PF00665">
    <property type="entry name" value="rve"/>
    <property type="match status" value="1"/>
</dbReference>
<accession>A0A4R8ZE70</accession>
<dbReference type="PANTHER" id="PTHR46889">
    <property type="entry name" value="TRANSPOSASE INSF FOR INSERTION SEQUENCE IS3B-RELATED"/>
    <property type="match status" value="1"/>
</dbReference>
<dbReference type="PROSITE" id="PS50994">
    <property type="entry name" value="INTEGRASE"/>
    <property type="match status" value="1"/>
</dbReference>
<dbReference type="OrthoDB" id="52928at2"/>
<feature type="domain" description="Integrase catalytic" evidence="1">
    <location>
        <begin position="248"/>
        <end position="410"/>
    </location>
</feature>
<dbReference type="AlphaFoldDB" id="A0A4R8ZE70"/>
<dbReference type="SUPFAM" id="SSF53098">
    <property type="entry name" value="Ribonuclease H-like"/>
    <property type="match status" value="1"/>
</dbReference>
<gene>
    <name evidence="2" type="ORF">E3T27_14415</name>
</gene>
<dbReference type="InterPro" id="IPR048020">
    <property type="entry name" value="Transpos_IS3"/>
</dbReference>
<organism evidence="2 3">
    <name type="scientific">Cryobacterium lyxosi</name>
    <dbReference type="NCBI Taxonomy" id="1259228"/>
    <lineage>
        <taxon>Bacteria</taxon>
        <taxon>Bacillati</taxon>
        <taxon>Actinomycetota</taxon>
        <taxon>Actinomycetes</taxon>
        <taxon>Micrococcales</taxon>
        <taxon>Microbacteriaceae</taxon>
        <taxon>Cryobacterium</taxon>
    </lineage>
</organism>
<dbReference type="GO" id="GO:0015074">
    <property type="term" value="P:DNA integration"/>
    <property type="evidence" value="ECO:0007669"/>
    <property type="project" value="InterPro"/>
</dbReference>
<dbReference type="InterPro" id="IPR036397">
    <property type="entry name" value="RNaseH_sf"/>
</dbReference>
<dbReference type="EMBL" id="SOGT01000015">
    <property type="protein sequence ID" value="TFD24077.1"/>
    <property type="molecule type" value="Genomic_DNA"/>
</dbReference>
<comment type="caution">
    <text evidence="2">The sequence shown here is derived from an EMBL/GenBank/DDBJ whole genome shotgun (WGS) entry which is preliminary data.</text>
</comment>
<dbReference type="RefSeq" id="WP_134573709.1">
    <property type="nucleotide sequence ID" value="NZ_SOGT01000015.1"/>
</dbReference>
<name>A0A4R8ZE70_9MICO</name>
<evidence type="ECO:0000313" key="2">
    <source>
        <dbReference type="EMBL" id="TFD24077.1"/>
    </source>
</evidence>
<evidence type="ECO:0000313" key="3">
    <source>
        <dbReference type="Proteomes" id="UP000298424"/>
    </source>
</evidence>
<dbReference type="InterPro" id="IPR012337">
    <property type="entry name" value="RNaseH-like_sf"/>
</dbReference>
<sequence length="466" mass="51092">MSSPGPRAGGPTSRRSFTPAQKLAYLAAYDAAIKNNEGGAYLRTEGLYSSQITEWRRLRDAGVLAGKKPGEKIGQLTPEQAEIARLRRQLSKTEQRLKTTGVALEIMFKNARATRKSFEELAGRNTAYEAVMTAYRELASRGISTRVAADLVGVPRATATRKPRSPVAGPAPIPANKIGDSDRRQILDVVNSDSFVDLPPIQIYAQLLDAGTYLCSISTMYRVLNENQQVKDRRRQARHPARAIPELIATGPGQVLSWDITKLAGPVKGKYFDAYVMIDIYSRYIVGAYVHASESGELAVEMMKEIFGIHGVPQVVHADRGTSMTSKTVAALLSDLEVTKSHSRPRVSNDNPYSEAWFKTLKFSPTFPERFGSLVDAKTFMASFVDGYNHENRHSGIGLNTPADVHYGLAAAKAIQGAATLDAARARFPERFSTTQAPKILSIPETAWINKPADKPTENERLELAA</sequence>
<dbReference type="InterPro" id="IPR050900">
    <property type="entry name" value="Transposase_IS3/IS150/IS904"/>
</dbReference>
<dbReference type="PANTHER" id="PTHR46889:SF4">
    <property type="entry name" value="TRANSPOSASE INSO FOR INSERTION SEQUENCE ELEMENT IS911B-RELATED"/>
    <property type="match status" value="1"/>
</dbReference>
<dbReference type="NCBIfam" id="NF033516">
    <property type="entry name" value="transpos_IS3"/>
    <property type="match status" value="1"/>
</dbReference>
<reference evidence="2 3" key="1">
    <citation type="submission" date="2019-03" db="EMBL/GenBank/DDBJ databases">
        <title>Genomics of glacier-inhabiting Cryobacterium strains.</title>
        <authorList>
            <person name="Liu Q."/>
            <person name="Xin Y.-H."/>
        </authorList>
    </citation>
    <scope>NUCLEOTIDE SEQUENCE [LARGE SCALE GENOMIC DNA]</scope>
    <source>
        <strain evidence="2 3">TMT1-1</strain>
    </source>
</reference>
<evidence type="ECO:0000259" key="1">
    <source>
        <dbReference type="PROSITE" id="PS50994"/>
    </source>
</evidence>
<protein>
    <submittedName>
        <fullName evidence="2">IS3 family transposase</fullName>
    </submittedName>
</protein>
<dbReference type="GO" id="GO:0003676">
    <property type="term" value="F:nucleic acid binding"/>
    <property type="evidence" value="ECO:0007669"/>
    <property type="project" value="InterPro"/>
</dbReference>
<dbReference type="InterPro" id="IPR001584">
    <property type="entry name" value="Integrase_cat-core"/>
</dbReference>